<dbReference type="PANTHER" id="PTHR23389">
    <property type="entry name" value="CHROMOSOME TRANSMISSION FIDELITY FACTOR 18"/>
    <property type="match status" value="1"/>
</dbReference>
<dbReference type="GO" id="GO:0006260">
    <property type="term" value="P:DNA replication"/>
    <property type="evidence" value="ECO:0007669"/>
    <property type="project" value="UniProtKB-KW"/>
</dbReference>
<dbReference type="InterPro" id="IPR012178">
    <property type="entry name" value="RFC1"/>
</dbReference>
<comment type="caution">
    <text evidence="6">The sequence shown here is derived from an EMBL/GenBank/DDBJ whole genome shotgun (WGS) entry which is preliminary data.</text>
</comment>
<evidence type="ECO:0000256" key="2">
    <source>
        <dbReference type="ARBA" id="ARBA00022705"/>
    </source>
</evidence>
<dbReference type="EMBL" id="ATMH01001492">
    <property type="protein sequence ID" value="EPY34610.1"/>
    <property type="molecule type" value="Genomic_DNA"/>
</dbReference>
<dbReference type="SUPFAM" id="SSF48019">
    <property type="entry name" value="post-AAA+ oligomerization domain-like"/>
    <property type="match status" value="1"/>
</dbReference>
<name>S9WFW9_9TRYP</name>
<dbReference type="EMBL" id="ATMH01004703">
    <property type="protein sequence ID" value="EPY29144.1"/>
    <property type="molecule type" value="Genomic_DNA"/>
</dbReference>
<dbReference type="Gene3D" id="1.10.8.60">
    <property type="match status" value="1"/>
</dbReference>
<accession>S9WFW9</accession>
<evidence type="ECO:0000313" key="7">
    <source>
        <dbReference type="Proteomes" id="UP000015354"/>
    </source>
</evidence>
<dbReference type="GO" id="GO:0003677">
    <property type="term" value="F:DNA binding"/>
    <property type="evidence" value="ECO:0007669"/>
    <property type="project" value="InterPro"/>
</dbReference>
<dbReference type="PANTHER" id="PTHR23389:SF6">
    <property type="entry name" value="REPLICATION FACTOR C SUBUNIT 1"/>
    <property type="match status" value="1"/>
</dbReference>
<feature type="compositionally biased region" description="Basic residues" evidence="3">
    <location>
        <begin position="589"/>
        <end position="611"/>
    </location>
</feature>
<dbReference type="InterPro" id="IPR013725">
    <property type="entry name" value="DNA_replication_fac_RFC1_C"/>
</dbReference>
<dbReference type="GO" id="GO:0006281">
    <property type="term" value="P:DNA repair"/>
    <property type="evidence" value="ECO:0007669"/>
    <property type="project" value="InterPro"/>
</dbReference>
<dbReference type="FunFam" id="3.40.50.300:FF:000395">
    <property type="entry name" value="Replication factor C subunit 1"/>
    <property type="match status" value="1"/>
</dbReference>
<dbReference type="GO" id="GO:0005524">
    <property type="term" value="F:ATP binding"/>
    <property type="evidence" value="ECO:0007669"/>
    <property type="project" value="InterPro"/>
</dbReference>
<dbReference type="PIRSF" id="PIRSF036578">
    <property type="entry name" value="RFC1"/>
    <property type="match status" value="1"/>
</dbReference>
<dbReference type="FunFam" id="1.20.272.10:FF:000030">
    <property type="entry name" value="Replication factor C subunit 1"/>
    <property type="match status" value="1"/>
</dbReference>
<comment type="similarity">
    <text evidence="1">Belongs to the activator 1 large subunit family.</text>
</comment>
<keyword evidence="7" id="KW-1185">Reference proteome</keyword>
<reference evidence="6" key="2">
    <citation type="submission" date="2013-03" db="EMBL/GenBank/DDBJ databases">
        <authorList>
            <person name="Motta M.C.M."/>
            <person name="Martins A.C.A."/>
            <person name="Preta C.M.C.C."/>
            <person name="Silva R."/>
            <person name="de Souza S.S."/>
            <person name="Klein C.C."/>
            <person name="de Almeida L.G.P."/>
            <person name="Cunha O.L."/>
            <person name="Colabardini A.C."/>
            <person name="Lima B.A."/>
            <person name="Machado C.R."/>
            <person name="Soares C.M.A."/>
            <person name="de Menezes C.B.A."/>
            <person name="Bartolomeu D.C."/>
            <person name="Grisard E.C."/>
            <person name="Fantinatti-Garboggini F."/>
            <person name="Rodrigues-Luiz G.F."/>
            <person name="Wagner G."/>
            <person name="Goldman G.H."/>
            <person name="Fietto J.L.R."/>
            <person name="Ciapina L.P."/>
            <person name="Brocchi M."/>
            <person name="Elias M.C."/>
            <person name="Goldman M.H.S."/>
            <person name="Sagot M.-F."/>
            <person name="Pereira M."/>
            <person name="Stoco P.H."/>
            <person name="Teixeira S.M.R."/>
            <person name="de Mendonca-Neto R.P."/>
            <person name="Maciel T.E.F."/>
            <person name="Mendes T.A.O."/>
            <person name="Urmenyi T.P."/>
            <person name="Teixeira M.M.G."/>
            <person name="de Camargo E.F.P."/>
            <person name="de Sousa W."/>
            <person name="Schenkman S."/>
            <person name="de Vasconcelos A.T.R."/>
        </authorList>
    </citation>
    <scope>NUCLEOTIDE SEQUENCE</scope>
</reference>
<dbReference type="InterPro" id="IPR027417">
    <property type="entry name" value="P-loop_NTPase"/>
</dbReference>
<evidence type="ECO:0000313" key="5">
    <source>
        <dbReference type="EMBL" id="EPY29144.1"/>
    </source>
</evidence>
<proteinExistence type="inferred from homology"/>
<feature type="compositionally biased region" description="Low complexity" evidence="3">
    <location>
        <begin position="614"/>
        <end position="631"/>
    </location>
</feature>
<feature type="compositionally biased region" description="Basic residues" evidence="3">
    <location>
        <begin position="559"/>
        <end position="568"/>
    </location>
</feature>
<dbReference type="Proteomes" id="UP000015354">
    <property type="component" value="Unassembled WGS sequence"/>
</dbReference>
<dbReference type="AlphaFoldDB" id="S9WFW9"/>
<dbReference type="GO" id="GO:0003689">
    <property type="term" value="F:DNA clamp loader activity"/>
    <property type="evidence" value="ECO:0007669"/>
    <property type="project" value="InterPro"/>
</dbReference>
<dbReference type="CDD" id="cd00009">
    <property type="entry name" value="AAA"/>
    <property type="match status" value="1"/>
</dbReference>
<dbReference type="Pfam" id="PF00004">
    <property type="entry name" value="AAA"/>
    <property type="match status" value="1"/>
</dbReference>
<dbReference type="Pfam" id="PF08519">
    <property type="entry name" value="RFC1"/>
    <property type="match status" value="1"/>
</dbReference>
<feature type="region of interest" description="Disordered" evidence="3">
    <location>
        <begin position="520"/>
        <end position="631"/>
    </location>
</feature>
<organism evidence="6 7">
    <name type="scientific">Strigomonas culicis</name>
    <dbReference type="NCBI Taxonomy" id="28005"/>
    <lineage>
        <taxon>Eukaryota</taxon>
        <taxon>Discoba</taxon>
        <taxon>Euglenozoa</taxon>
        <taxon>Kinetoplastea</taxon>
        <taxon>Metakinetoplastina</taxon>
        <taxon>Trypanosomatida</taxon>
        <taxon>Trypanosomatidae</taxon>
        <taxon>Strigomonadinae</taxon>
        <taxon>Strigomonas</taxon>
    </lineage>
</organism>
<evidence type="ECO:0000259" key="4">
    <source>
        <dbReference type="SMART" id="SM00382"/>
    </source>
</evidence>
<dbReference type="OrthoDB" id="446168at2759"/>
<dbReference type="Gene3D" id="1.20.272.10">
    <property type="match status" value="1"/>
</dbReference>
<gene>
    <name evidence="6" type="ORF">STCU_01492</name>
    <name evidence="5" type="ORF">STCU_04703</name>
</gene>
<dbReference type="SUPFAM" id="SSF52540">
    <property type="entry name" value="P-loop containing nucleoside triphosphate hydrolases"/>
    <property type="match status" value="1"/>
</dbReference>
<sequence>MTTAAEASPPTPAALPVSTLWADKYKPRTIAQMCYPVCANKIKAWVEGFEPAGTGDPKKPRAALLSGPPGVGKTTTVYVVATELGRTVIEYNASDFRSRKSLKEKVSTITNNRAFSTSATSYTNVLLLMDEVDGCDIGGVGEVIEMIKVTKVPILCTCNDRWHQKLRSLINYVEDVRFSRPPCNIVANYLCDKVLAREGVTLSKPLLQDVIKQSGSDIRNMLTNLQLWCAKDRVVSQQQLAACAVQSKKDSDTGIFDAAEYFLLQGTSQGERHTIEDMQSCYYNNDLIDMFVQENYLHFNPSTTDPSRSWMGTVAAAAACISRADAAQRMMYLEQNWSVSRMHVLSSSIAPCVYTRGKYESFLPASQAFYDRQRPVKFPSWLGHNSTANKNKRLLRCLAMQASHPAKGISGAPEDVVMDYVPLGWELPLTQPLVAREKDGIAEVIAVMDQYRLLRDDWDFVMSVSHYKNMHRRSSLAALGGSIATAVKSAFTREFNKTHKTESFTKAALSHIATDTTNKAEDLDAVEEEENGKKGSELDSFIVKQKKKPAPKSAAAKKPPAKGSRKKASKEEDEDDAEEEGKSAVASEKRKRSPVPKAAKKKASPKKRRKTQGSDSSVSSSDSISVISDSD</sequence>
<evidence type="ECO:0000313" key="6">
    <source>
        <dbReference type="EMBL" id="EPY34610.1"/>
    </source>
</evidence>
<protein>
    <submittedName>
        <fullName evidence="6">Replication factor C subunit 1</fullName>
    </submittedName>
</protein>
<dbReference type="InterPro" id="IPR003959">
    <property type="entry name" value="ATPase_AAA_core"/>
</dbReference>
<reference evidence="6 7" key="1">
    <citation type="journal article" date="2013" name="PLoS ONE">
        <title>Predicting the Proteins of Angomonas deanei, Strigomonas culicis and Their Respective Endosymbionts Reveals New Aspects of the Trypanosomatidae Family.</title>
        <authorList>
            <person name="Motta M.C."/>
            <person name="Martins A.C."/>
            <person name="de Souza S.S."/>
            <person name="Catta-Preta C.M."/>
            <person name="Silva R."/>
            <person name="Klein C.C."/>
            <person name="de Almeida L.G."/>
            <person name="de Lima Cunha O."/>
            <person name="Ciapina L.P."/>
            <person name="Brocchi M."/>
            <person name="Colabardini A.C."/>
            <person name="de Araujo Lima B."/>
            <person name="Machado C.R."/>
            <person name="de Almeida Soares C.M."/>
            <person name="Probst C.M."/>
            <person name="de Menezes C.B."/>
            <person name="Thompson C.E."/>
            <person name="Bartholomeu D.C."/>
            <person name="Gradia D.F."/>
            <person name="Pavoni D.P."/>
            <person name="Grisard E.C."/>
            <person name="Fantinatti-Garboggini F."/>
            <person name="Marchini F.K."/>
            <person name="Rodrigues-Luiz G.F."/>
            <person name="Wagner G."/>
            <person name="Goldman G.H."/>
            <person name="Fietto J.L."/>
            <person name="Elias M.C."/>
            <person name="Goldman M.H."/>
            <person name="Sagot M.F."/>
            <person name="Pereira M."/>
            <person name="Stoco P.H."/>
            <person name="de Mendonca-Neto R.P."/>
            <person name="Teixeira S.M."/>
            <person name="Maciel T.E."/>
            <person name="de Oliveira Mendes T.A."/>
            <person name="Urmenyi T.P."/>
            <person name="de Souza W."/>
            <person name="Schenkman S."/>
            <person name="de Vasconcelos A.T."/>
        </authorList>
    </citation>
    <scope>NUCLEOTIDE SEQUENCE [LARGE SCALE GENOMIC DNA]</scope>
</reference>
<evidence type="ECO:0000256" key="3">
    <source>
        <dbReference type="SAM" id="MobiDB-lite"/>
    </source>
</evidence>
<dbReference type="GO" id="GO:0005634">
    <property type="term" value="C:nucleus"/>
    <property type="evidence" value="ECO:0007669"/>
    <property type="project" value="TreeGrafter"/>
</dbReference>
<dbReference type="GO" id="GO:0005663">
    <property type="term" value="C:DNA replication factor C complex"/>
    <property type="evidence" value="ECO:0007669"/>
    <property type="project" value="InterPro"/>
</dbReference>
<dbReference type="InterPro" id="IPR008921">
    <property type="entry name" value="DNA_pol3_clamp-load_cplx_C"/>
</dbReference>
<evidence type="ECO:0000256" key="1">
    <source>
        <dbReference type="ARBA" id="ARBA00006116"/>
    </source>
</evidence>
<dbReference type="Gene3D" id="3.40.50.300">
    <property type="entry name" value="P-loop containing nucleotide triphosphate hydrolases"/>
    <property type="match status" value="1"/>
</dbReference>
<feature type="domain" description="AAA+ ATPase" evidence="4">
    <location>
        <begin position="59"/>
        <end position="184"/>
    </location>
</feature>
<dbReference type="SMART" id="SM00382">
    <property type="entry name" value="AAA"/>
    <property type="match status" value="1"/>
</dbReference>
<dbReference type="GO" id="GO:0016887">
    <property type="term" value="F:ATP hydrolysis activity"/>
    <property type="evidence" value="ECO:0007669"/>
    <property type="project" value="InterPro"/>
</dbReference>
<keyword evidence="2" id="KW-0235">DNA replication</keyword>
<dbReference type="InterPro" id="IPR003593">
    <property type="entry name" value="AAA+_ATPase"/>
</dbReference>